<dbReference type="AlphaFoldDB" id="A0A0D0BBC6"/>
<dbReference type="InterPro" id="IPR001680">
    <property type="entry name" value="WD40_rpt"/>
</dbReference>
<feature type="region of interest" description="Disordered" evidence="4">
    <location>
        <begin position="671"/>
        <end position="718"/>
    </location>
</feature>
<feature type="repeat" description="WD" evidence="3">
    <location>
        <begin position="96"/>
        <end position="127"/>
    </location>
</feature>
<evidence type="ECO:0000256" key="3">
    <source>
        <dbReference type="PROSITE-ProRule" id="PRU00221"/>
    </source>
</evidence>
<keyword evidence="1 3" id="KW-0853">WD repeat</keyword>
<evidence type="ECO:0000313" key="6">
    <source>
        <dbReference type="Proteomes" id="UP000054485"/>
    </source>
</evidence>
<name>A0A0D0BBC6_9AGAM</name>
<dbReference type="STRING" id="930992.A0A0D0BBC6"/>
<evidence type="ECO:0000313" key="5">
    <source>
        <dbReference type="EMBL" id="KIK43572.1"/>
    </source>
</evidence>
<gene>
    <name evidence="5" type="ORF">CY34DRAFT_803659</name>
</gene>
<dbReference type="PROSITE" id="PS00678">
    <property type="entry name" value="WD_REPEATS_1"/>
    <property type="match status" value="1"/>
</dbReference>
<reference evidence="6" key="2">
    <citation type="submission" date="2015-01" db="EMBL/GenBank/DDBJ databases">
        <title>Evolutionary Origins and Diversification of the Mycorrhizal Mutualists.</title>
        <authorList>
            <consortium name="DOE Joint Genome Institute"/>
            <consortium name="Mycorrhizal Genomics Consortium"/>
            <person name="Kohler A."/>
            <person name="Kuo A."/>
            <person name="Nagy L.G."/>
            <person name="Floudas D."/>
            <person name="Copeland A."/>
            <person name="Barry K.W."/>
            <person name="Cichocki N."/>
            <person name="Veneault-Fourrey C."/>
            <person name="LaButti K."/>
            <person name="Lindquist E.A."/>
            <person name="Lipzen A."/>
            <person name="Lundell T."/>
            <person name="Morin E."/>
            <person name="Murat C."/>
            <person name="Riley R."/>
            <person name="Ohm R."/>
            <person name="Sun H."/>
            <person name="Tunlid A."/>
            <person name="Henrissat B."/>
            <person name="Grigoriev I.V."/>
            <person name="Hibbett D.S."/>
            <person name="Martin F."/>
        </authorList>
    </citation>
    <scope>NUCLEOTIDE SEQUENCE [LARGE SCALE GENOMIC DNA]</scope>
    <source>
        <strain evidence="6">UH-Slu-Lm8-n1</strain>
    </source>
</reference>
<feature type="repeat" description="WD" evidence="3">
    <location>
        <begin position="56"/>
        <end position="87"/>
    </location>
</feature>
<dbReference type="InterPro" id="IPR019775">
    <property type="entry name" value="WD40_repeat_CS"/>
</dbReference>
<dbReference type="CDD" id="cd00200">
    <property type="entry name" value="WD40"/>
    <property type="match status" value="1"/>
</dbReference>
<organism evidence="5 6">
    <name type="scientific">Suillus luteus UH-Slu-Lm8-n1</name>
    <dbReference type="NCBI Taxonomy" id="930992"/>
    <lineage>
        <taxon>Eukaryota</taxon>
        <taxon>Fungi</taxon>
        <taxon>Dikarya</taxon>
        <taxon>Basidiomycota</taxon>
        <taxon>Agaricomycotina</taxon>
        <taxon>Agaricomycetes</taxon>
        <taxon>Agaricomycetidae</taxon>
        <taxon>Boletales</taxon>
        <taxon>Suillineae</taxon>
        <taxon>Suillaceae</taxon>
        <taxon>Suillus</taxon>
    </lineage>
</organism>
<dbReference type="OrthoDB" id="10251741at2759"/>
<dbReference type="InterPro" id="IPR036322">
    <property type="entry name" value="WD40_repeat_dom_sf"/>
</dbReference>
<dbReference type="InterPro" id="IPR020472">
    <property type="entry name" value="WD40_PAC1"/>
</dbReference>
<proteinExistence type="predicted"/>
<feature type="compositionally biased region" description="Basic and acidic residues" evidence="4">
    <location>
        <begin position="702"/>
        <end position="711"/>
    </location>
</feature>
<feature type="repeat" description="WD" evidence="3">
    <location>
        <begin position="223"/>
        <end position="264"/>
    </location>
</feature>
<feature type="compositionally biased region" description="Pro residues" evidence="4">
    <location>
        <begin position="623"/>
        <end position="635"/>
    </location>
</feature>
<dbReference type="PRINTS" id="PR00320">
    <property type="entry name" value="GPROTEINBRPT"/>
</dbReference>
<evidence type="ECO:0000256" key="1">
    <source>
        <dbReference type="ARBA" id="ARBA00022574"/>
    </source>
</evidence>
<reference evidence="5 6" key="1">
    <citation type="submission" date="2014-04" db="EMBL/GenBank/DDBJ databases">
        <authorList>
            <consortium name="DOE Joint Genome Institute"/>
            <person name="Kuo A."/>
            <person name="Ruytinx J."/>
            <person name="Rineau F."/>
            <person name="Colpaert J."/>
            <person name="Kohler A."/>
            <person name="Nagy L.G."/>
            <person name="Floudas D."/>
            <person name="Copeland A."/>
            <person name="Barry K.W."/>
            <person name="Cichocki N."/>
            <person name="Veneault-Fourrey C."/>
            <person name="LaButti K."/>
            <person name="Lindquist E.A."/>
            <person name="Lipzen A."/>
            <person name="Lundell T."/>
            <person name="Morin E."/>
            <person name="Murat C."/>
            <person name="Sun H."/>
            <person name="Tunlid A."/>
            <person name="Henrissat B."/>
            <person name="Grigoriev I.V."/>
            <person name="Hibbett D.S."/>
            <person name="Martin F."/>
            <person name="Nordberg H.P."/>
            <person name="Cantor M.N."/>
            <person name="Hua S.X."/>
        </authorList>
    </citation>
    <scope>NUCLEOTIDE SEQUENCE [LARGE SCALE GENOMIC DNA]</scope>
    <source>
        <strain evidence="5 6">UH-Slu-Lm8-n1</strain>
    </source>
</reference>
<dbReference type="Gene3D" id="2.130.10.10">
    <property type="entry name" value="YVTN repeat-like/Quinoprotein amine dehydrogenase"/>
    <property type="match status" value="3"/>
</dbReference>
<evidence type="ECO:0000256" key="4">
    <source>
        <dbReference type="SAM" id="MobiDB-lite"/>
    </source>
</evidence>
<evidence type="ECO:0008006" key="7">
    <source>
        <dbReference type="Google" id="ProtNLM"/>
    </source>
</evidence>
<dbReference type="PANTHER" id="PTHR19879">
    <property type="entry name" value="TRANSCRIPTION INITIATION FACTOR TFIID"/>
    <property type="match status" value="1"/>
</dbReference>
<keyword evidence="6" id="KW-1185">Reference proteome</keyword>
<dbReference type="Pfam" id="PF00400">
    <property type="entry name" value="WD40"/>
    <property type="match status" value="7"/>
</dbReference>
<feature type="repeat" description="WD" evidence="3">
    <location>
        <begin position="180"/>
        <end position="221"/>
    </location>
</feature>
<dbReference type="HOGENOM" id="CLU_028915_0_0_1"/>
<dbReference type="SUPFAM" id="SSF48452">
    <property type="entry name" value="TPR-like"/>
    <property type="match status" value="1"/>
</dbReference>
<sequence length="718" mass="80356">MSRVIQCTTSLQTFEDHESYINEVAVFPDRQRMVTSSWDKTLRLWDLKTGVVLKKMDGHRSEVQTLTVSRDGQIIASGDWEGEIIAWHEEIAIQTIKAHSNRISSVDFSPDGTVLATGSYDRTTKLWCTQSWELQENPIECNSWVRCIRYSPSGTLLAIATDRNIQIYHLAGTRECVATFKGHKSWNLSLTWTPDGTRLLSGGVDSSIREWDTSTWKEVGHPWEGHTGSINTIAIHPSGTLVASASEDKHVRLWRLSDRKTIATFQHSSSAKCVIFSVDGGHIFSGGFDKMISQWPVPKGTHPKILAITTARNACIDRDLSTAEELLTQDILADANDYISYAHRSFVMARKHDWDHALQDAIKSISIQPSLTGHISKGIALCGKGHVRDARAAFIVAFMFTNQDSETVHFLILIMAIALFNTDQHEESMLLVKELVDACPNADTRACHVVEAYLCVQRGISAFNGAHHVEAVDHFTAAINSSAFSLKFKLDIHLMYEDLVVLFGWDLESFWLTTYQKRCQAFLSAGKVEEALKAHEFMMDTIDETTKASCLDWSNEFKKQCSALAAHNDRVLGAEIPGQDQDGYDAEPNFFRPRMQEHLRTQPQQHLGHLKRFKRAVTRSPPTVHPPAPAPPTASPPASTFKTLVRHLFTWPPDRAMPPVVDVPFAKGRERNIAAQNPSNNPDIVRDEDIDLSQSDSNTRQRPADTEEHGGGKSFCCC</sequence>
<feature type="repeat" description="WD" evidence="3">
    <location>
        <begin position="14"/>
        <end position="55"/>
    </location>
</feature>
<evidence type="ECO:0000256" key="2">
    <source>
        <dbReference type="ARBA" id="ARBA00022737"/>
    </source>
</evidence>
<dbReference type="SMART" id="SM00320">
    <property type="entry name" value="WD40"/>
    <property type="match status" value="7"/>
</dbReference>
<dbReference type="Proteomes" id="UP000054485">
    <property type="component" value="Unassembled WGS sequence"/>
</dbReference>
<dbReference type="PROSITE" id="PS50294">
    <property type="entry name" value="WD_REPEATS_REGION"/>
    <property type="match status" value="5"/>
</dbReference>
<dbReference type="InterPro" id="IPR011990">
    <property type="entry name" value="TPR-like_helical_dom_sf"/>
</dbReference>
<dbReference type="Gene3D" id="1.25.40.10">
    <property type="entry name" value="Tetratricopeptide repeat domain"/>
    <property type="match status" value="1"/>
</dbReference>
<protein>
    <recommendedName>
        <fullName evidence="7">WD40 repeat-like protein</fullName>
    </recommendedName>
</protein>
<dbReference type="InterPro" id="IPR015943">
    <property type="entry name" value="WD40/YVTN_repeat-like_dom_sf"/>
</dbReference>
<feature type="region of interest" description="Disordered" evidence="4">
    <location>
        <begin position="619"/>
        <end position="639"/>
    </location>
</feature>
<dbReference type="EMBL" id="KN835209">
    <property type="protein sequence ID" value="KIK43572.1"/>
    <property type="molecule type" value="Genomic_DNA"/>
</dbReference>
<dbReference type="PROSITE" id="PS50082">
    <property type="entry name" value="WD_REPEATS_2"/>
    <property type="match status" value="5"/>
</dbReference>
<dbReference type="InParanoid" id="A0A0D0BBC6"/>
<accession>A0A0D0BBC6</accession>
<keyword evidence="2" id="KW-0677">Repeat</keyword>
<dbReference type="SUPFAM" id="SSF50978">
    <property type="entry name" value="WD40 repeat-like"/>
    <property type="match status" value="1"/>
</dbReference>
<dbReference type="PANTHER" id="PTHR19879:SF9">
    <property type="entry name" value="TRANSCRIPTION INITIATION FACTOR TFIID SUBUNIT 5"/>
    <property type="match status" value="1"/>
</dbReference>
<feature type="compositionally biased region" description="Polar residues" evidence="4">
    <location>
        <begin position="692"/>
        <end position="701"/>
    </location>
</feature>